<comment type="caution">
    <text evidence="1">The sequence shown here is derived from an EMBL/GenBank/DDBJ whole genome shotgun (WGS) entry which is preliminary data.</text>
</comment>
<protein>
    <recommendedName>
        <fullName evidence="3">Alpha/beta hydrolase</fullName>
    </recommendedName>
</protein>
<sequence>MSTFVWSPSDLEDAPVAVLLPGVGYPVKGPLLYWCGQMLAQSGWHVQAVEWTIDDDARSDPQPFVEKAVAEAFDAAPSSSRRLVVAKSFGCFALPWARRNGIPGVWLTPVLTDAGVRTALAEAPVTDMAIGGTADALWLPASIAETRANVMSVPRANHSLAIPGDWRGSLTAQSAVFDGIASHLGLT</sequence>
<proteinExistence type="predicted"/>
<dbReference type="SUPFAM" id="SSF53474">
    <property type="entry name" value="alpha/beta-Hydrolases"/>
    <property type="match status" value="1"/>
</dbReference>
<name>A0AA41UF10_9MICO</name>
<dbReference type="Proteomes" id="UP001165341">
    <property type="component" value="Unassembled WGS sequence"/>
</dbReference>
<reference evidence="1" key="1">
    <citation type="submission" date="2022-03" db="EMBL/GenBank/DDBJ databases">
        <title>Cryobacterium sp. nov. strain ZS14-85, isolated from Antarctic soil.</title>
        <authorList>
            <person name="Li J."/>
            <person name="Niu G."/>
        </authorList>
    </citation>
    <scope>NUCLEOTIDE SEQUENCE</scope>
    <source>
        <strain evidence="1">ZS14-85</strain>
    </source>
</reference>
<evidence type="ECO:0008006" key="3">
    <source>
        <dbReference type="Google" id="ProtNLM"/>
    </source>
</evidence>
<dbReference type="RefSeq" id="WP_243011824.1">
    <property type="nucleotide sequence ID" value="NZ_JALGAR010000002.1"/>
</dbReference>
<accession>A0AA41UF10</accession>
<dbReference type="InterPro" id="IPR029058">
    <property type="entry name" value="AB_hydrolase_fold"/>
</dbReference>
<gene>
    <name evidence="1" type="ORF">MQH31_09430</name>
</gene>
<organism evidence="1 2">
    <name type="scientific">Cryobacterium zhongshanensis</name>
    <dbReference type="NCBI Taxonomy" id="2928153"/>
    <lineage>
        <taxon>Bacteria</taxon>
        <taxon>Bacillati</taxon>
        <taxon>Actinomycetota</taxon>
        <taxon>Actinomycetes</taxon>
        <taxon>Micrococcales</taxon>
        <taxon>Microbacteriaceae</taxon>
        <taxon>Cryobacterium</taxon>
    </lineage>
</organism>
<keyword evidence="2" id="KW-1185">Reference proteome</keyword>
<evidence type="ECO:0000313" key="1">
    <source>
        <dbReference type="EMBL" id="MCI4658028.1"/>
    </source>
</evidence>
<evidence type="ECO:0000313" key="2">
    <source>
        <dbReference type="Proteomes" id="UP001165341"/>
    </source>
</evidence>
<dbReference type="AlphaFoldDB" id="A0AA41UF10"/>
<dbReference type="EMBL" id="JALGAR010000002">
    <property type="protein sequence ID" value="MCI4658028.1"/>
    <property type="molecule type" value="Genomic_DNA"/>
</dbReference>